<dbReference type="GO" id="GO:0005737">
    <property type="term" value="C:cytoplasm"/>
    <property type="evidence" value="ECO:0007669"/>
    <property type="project" value="TreeGrafter"/>
</dbReference>
<gene>
    <name evidence="3" type="ORF">SAMN02745158_03658</name>
</gene>
<dbReference type="AlphaFoldDB" id="A0A1M5BI29"/>
<accession>A0A1M5BI29</accession>
<protein>
    <recommendedName>
        <fullName evidence="1">Peptidase M20 domain-containing protein 2</fullName>
    </recommendedName>
</protein>
<dbReference type="SUPFAM" id="SSF55031">
    <property type="entry name" value="Bacterial exopeptidase dimerisation domain"/>
    <property type="match status" value="1"/>
</dbReference>
<dbReference type="PIRSF" id="PIRSF037226">
    <property type="entry name" value="Amidohydrolase_ACY1L2_prd"/>
    <property type="match status" value="1"/>
</dbReference>
<dbReference type="InterPro" id="IPR011650">
    <property type="entry name" value="Peptidase_M20_dimer"/>
</dbReference>
<dbReference type="GO" id="GO:0016805">
    <property type="term" value="F:dipeptidase activity"/>
    <property type="evidence" value="ECO:0007669"/>
    <property type="project" value="InterPro"/>
</dbReference>
<dbReference type="Gene3D" id="3.40.630.10">
    <property type="entry name" value="Zn peptidases"/>
    <property type="match status" value="1"/>
</dbReference>
<dbReference type="Proteomes" id="UP000184245">
    <property type="component" value="Unassembled WGS sequence"/>
</dbReference>
<keyword evidence="3" id="KW-0378">Hydrolase</keyword>
<dbReference type="Gene3D" id="3.30.70.360">
    <property type="match status" value="1"/>
</dbReference>
<name>A0A1M5BI29_9CLOT</name>
<keyword evidence="4" id="KW-1185">Reference proteome</keyword>
<dbReference type="OrthoDB" id="9781032at2"/>
<dbReference type="STRING" id="1122155.SAMN02745158_03658"/>
<evidence type="ECO:0000313" key="3">
    <source>
        <dbReference type="EMBL" id="SHF41947.1"/>
    </source>
</evidence>
<dbReference type="EMBL" id="FQVI01000027">
    <property type="protein sequence ID" value="SHF41947.1"/>
    <property type="molecule type" value="Genomic_DNA"/>
</dbReference>
<evidence type="ECO:0000256" key="1">
    <source>
        <dbReference type="PIRNR" id="PIRNR037226"/>
    </source>
</evidence>
<feature type="domain" description="Peptidase M20 dimerisation" evidence="2">
    <location>
        <begin position="175"/>
        <end position="262"/>
    </location>
</feature>
<dbReference type="SUPFAM" id="SSF53187">
    <property type="entry name" value="Zn-dependent exopeptidases"/>
    <property type="match status" value="1"/>
</dbReference>
<dbReference type="PANTHER" id="PTHR30575:SF3">
    <property type="entry name" value="PEPTIDASE M20 DIMERISATION DOMAIN-CONTAINING PROTEIN"/>
    <property type="match status" value="1"/>
</dbReference>
<dbReference type="GO" id="GO:0046657">
    <property type="term" value="P:folic acid catabolic process"/>
    <property type="evidence" value="ECO:0007669"/>
    <property type="project" value="TreeGrafter"/>
</dbReference>
<dbReference type="Pfam" id="PF07687">
    <property type="entry name" value="M20_dimer"/>
    <property type="match status" value="1"/>
</dbReference>
<dbReference type="InterPro" id="IPR017144">
    <property type="entry name" value="Xaa-Arg_dipeptidase"/>
</dbReference>
<dbReference type="PANTHER" id="PTHR30575">
    <property type="entry name" value="PEPTIDASE M20"/>
    <property type="match status" value="1"/>
</dbReference>
<reference evidence="3 4" key="1">
    <citation type="submission" date="2016-11" db="EMBL/GenBank/DDBJ databases">
        <authorList>
            <person name="Jaros S."/>
            <person name="Januszkiewicz K."/>
            <person name="Wedrychowicz H."/>
        </authorList>
    </citation>
    <scope>NUCLEOTIDE SEQUENCE [LARGE SCALE GENOMIC DNA]</scope>
    <source>
        <strain evidence="3 4">DSM 17459</strain>
    </source>
</reference>
<comment type="similarity">
    <text evidence="1">Belongs to the peptidase M20A family.</text>
</comment>
<dbReference type="RefSeq" id="WP_072854219.1">
    <property type="nucleotide sequence ID" value="NZ_FQVI01000027.1"/>
</dbReference>
<proteinExistence type="inferred from homology"/>
<dbReference type="InterPro" id="IPR052030">
    <property type="entry name" value="Peptidase_M20/M20A_hydrolases"/>
</dbReference>
<sequence>MEDGRERIQQQIEIYFEKCKALADYLTTHPEISGEEVNSCAYIVEFLKSQGYEVTTPYAGMPNSFLAVHKDRLNYEGKKAVLMCEYDALPEVGHACGHSLSCASSVLAGLAVNEAYKDLPIRVDLMGTPGEEFVGGKIIITDNGGFDGYEFAAMAHMNNENQAFFKVLASNDRYITFHGKASHASASPVEGRNALNAARIYMDAMDMWRQHITPDCQLHGIVEYGGDAPNVVPEKVTLDYYFRSATLDGLHDLNAKAERCVEGACMCTETTFEIQQRYPDYGEMFCNEFKAHFLQELFALTGRDSIIPDKPAGSSDAGNVDVKIPVFHPMVDITNGHKEIVLHDKKFAELLQTPQAYQGMKDSALILSMLMYRMATEQELFDQIKKDHREYRHL</sequence>
<organism evidence="3 4">
    <name type="scientific">Lactonifactor longoviformis DSM 17459</name>
    <dbReference type="NCBI Taxonomy" id="1122155"/>
    <lineage>
        <taxon>Bacteria</taxon>
        <taxon>Bacillati</taxon>
        <taxon>Bacillota</taxon>
        <taxon>Clostridia</taxon>
        <taxon>Eubacteriales</taxon>
        <taxon>Clostridiaceae</taxon>
        <taxon>Lactonifactor</taxon>
    </lineage>
</organism>
<evidence type="ECO:0000259" key="2">
    <source>
        <dbReference type="Pfam" id="PF07687"/>
    </source>
</evidence>
<dbReference type="GO" id="GO:0071713">
    <property type="term" value="F:para-aminobenzoyl-glutamate hydrolase activity"/>
    <property type="evidence" value="ECO:0007669"/>
    <property type="project" value="TreeGrafter"/>
</dbReference>
<evidence type="ECO:0000313" key="4">
    <source>
        <dbReference type="Proteomes" id="UP000184245"/>
    </source>
</evidence>
<dbReference type="FunFam" id="3.30.70.360:FF:000004">
    <property type="entry name" value="Peptidase M20 domain-containing protein 2"/>
    <property type="match status" value="1"/>
</dbReference>
<dbReference type="InterPro" id="IPR036264">
    <property type="entry name" value="Bact_exopeptidase_dim_dom"/>
</dbReference>